<accession>A0ABQ3UP56</accession>
<comment type="caution">
    <text evidence="1">The sequence shown here is derived from an EMBL/GenBank/DDBJ whole genome shotgun (WGS) entry which is preliminary data.</text>
</comment>
<evidence type="ECO:0000313" key="2">
    <source>
        <dbReference type="Proteomes" id="UP000654345"/>
    </source>
</evidence>
<proteinExistence type="predicted"/>
<dbReference type="Proteomes" id="UP000654345">
    <property type="component" value="Unassembled WGS sequence"/>
</dbReference>
<organism evidence="1 2">
    <name type="scientific">Ktedonobacter robiniae</name>
    <dbReference type="NCBI Taxonomy" id="2778365"/>
    <lineage>
        <taxon>Bacteria</taxon>
        <taxon>Bacillati</taxon>
        <taxon>Chloroflexota</taxon>
        <taxon>Ktedonobacteria</taxon>
        <taxon>Ktedonobacterales</taxon>
        <taxon>Ktedonobacteraceae</taxon>
        <taxon>Ktedonobacter</taxon>
    </lineage>
</organism>
<protein>
    <submittedName>
        <fullName evidence="1">Uncharacterized protein</fullName>
    </submittedName>
</protein>
<gene>
    <name evidence="1" type="ORF">KSB_29170</name>
</gene>
<keyword evidence="2" id="KW-1185">Reference proteome</keyword>
<name>A0ABQ3UP56_9CHLR</name>
<sequence>MYTAARCGIPFNTLCCIANIDLMIPGTREQYLRQQRKQASALYLAECNSRWTNYTDAIMTVLGASRRVATIQNMRTVIDVFLRLQACRRSRNGNKAMPTWH</sequence>
<dbReference type="EMBL" id="BNJG01000001">
    <property type="protein sequence ID" value="GHO54442.1"/>
    <property type="molecule type" value="Genomic_DNA"/>
</dbReference>
<reference evidence="1 2" key="1">
    <citation type="journal article" date="2021" name="Int. J. Syst. Evol. Microbiol.">
        <title>Reticulibacter mediterranei gen. nov., sp. nov., within the new family Reticulibacteraceae fam. nov., and Ktedonospora formicarum gen. nov., sp. nov., Ktedonobacter robiniae sp. nov., Dictyobacter formicarum sp. nov. and Dictyobacter arantiisoli sp. nov., belonging to the class Ktedonobacteria.</title>
        <authorList>
            <person name="Yabe S."/>
            <person name="Zheng Y."/>
            <person name="Wang C.M."/>
            <person name="Sakai Y."/>
            <person name="Abe K."/>
            <person name="Yokota A."/>
            <person name="Donadio S."/>
            <person name="Cavaletti L."/>
            <person name="Monciardini P."/>
        </authorList>
    </citation>
    <scope>NUCLEOTIDE SEQUENCE [LARGE SCALE GENOMIC DNA]</scope>
    <source>
        <strain evidence="1 2">SOSP1-30</strain>
    </source>
</reference>
<evidence type="ECO:0000313" key="1">
    <source>
        <dbReference type="EMBL" id="GHO54442.1"/>
    </source>
</evidence>